<accession>A0A820LIK0</accession>
<dbReference type="PROSITE" id="PS00028">
    <property type="entry name" value="ZINC_FINGER_C2H2_1"/>
    <property type="match status" value="1"/>
</dbReference>
<dbReference type="InterPro" id="IPR013087">
    <property type="entry name" value="Znf_C2H2_type"/>
</dbReference>
<protein>
    <recommendedName>
        <fullName evidence="1">C2H2-type domain-containing protein</fullName>
    </recommendedName>
</protein>
<gene>
    <name evidence="2" type="ORF">OXD698_LOCUS49137</name>
</gene>
<evidence type="ECO:0000313" key="2">
    <source>
        <dbReference type="EMBL" id="CAF4357835.1"/>
    </source>
</evidence>
<reference evidence="2" key="1">
    <citation type="submission" date="2021-02" db="EMBL/GenBank/DDBJ databases">
        <authorList>
            <person name="Nowell W R."/>
        </authorList>
    </citation>
    <scope>NUCLEOTIDE SEQUENCE</scope>
</reference>
<organism evidence="2 3">
    <name type="scientific">Adineta steineri</name>
    <dbReference type="NCBI Taxonomy" id="433720"/>
    <lineage>
        <taxon>Eukaryota</taxon>
        <taxon>Metazoa</taxon>
        <taxon>Spiralia</taxon>
        <taxon>Gnathifera</taxon>
        <taxon>Rotifera</taxon>
        <taxon>Eurotatoria</taxon>
        <taxon>Bdelloidea</taxon>
        <taxon>Adinetida</taxon>
        <taxon>Adinetidae</taxon>
        <taxon>Adineta</taxon>
    </lineage>
</organism>
<evidence type="ECO:0000259" key="1">
    <source>
        <dbReference type="PROSITE" id="PS00028"/>
    </source>
</evidence>
<name>A0A820LIK0_9BILA</name>
<comment type="caution">
    <text evidence="2">The sequence shown here is derived from an EMBL/GenBank/DDBJ whole genome shotgun (WGS) entry which is preliminary data.</text>
</comment>
<proteinExistence type="predicted"/>
<evidence type="ECO:0000313" key="3">
    <source>
        <dbReference type="Proteomes" id="UP000663844"/>
    </source>
</evidence>
<feature type="non-terminal residue" evidence="2">
    <location>
        <position position="1"/>
    </location>
</feature>
<dbReference type="Proteomes" id="UP000663844">
    <property type="component" value="Unassembled WGS sequence"/>
</dbReference>
<sequence length="175" mass="20736">ISCKKRRSLYIHIIETHSLPLQCPWSSNCKQSNKNYYGILLLQNHIVSEHTDSTIQCKCPIPKCINSRNWEDWSTLLQHIILRHTENIFASNNFDTQAKRLVLSRIYTRYGQPNLPMTIPTWDLRDPFKCSYYNCSQVYWDEIILKRHQAYEHPLPLLCPFGLECQQSTKKYFGL</sequence>
<dbReference type="EMBL" id="CAJOAZ010021634">
    <property type="protein sequence ID" value="CAF4357835.1"/>
    <property type="molecule type" value="Genomic_DNA"/>
</dbReference>
<feature type="domain" description="C2H2-type" evidence="1">
    <location>
        <begin position="130"/>
        <end position="153"/>
    </location>
</feature>
<dbReference type="AlphaFoldDB" id="A0A820LIK0"/>